<dbReference type="GO" id="GO:0006955">
    <property type="term" value="P:immune response"/>
    <property type="evidence" value="ECO:0007669"/>
    <property type="project" value="InterPro"/>
</dbReference>
<dbReference type="GO" id="GO:0005615">
    <property type="term" value="C:extracellular space"/>
    <property type="evidence" value="ECO:0007669"/>
    <property type="project" value="UniProtKB-KW"/>
</dbReference>
<organism evidence="3 4">
    <name type="scientific">Cyprinus carpio</name>
    <name type="common">Common carp</name>
    <dbReference type="NCBI Taxonomy" id="7962"/>
    <lineage>
        <taxon>Eukaryota</taxon>
        <taxon>Metazoa</taxon>
        <taxon>Chordata</taxon>
        <taxon>Craniata</taxon>
        <taxon>Vertebrata</taxon>
        <taxon>Euteleostomi</taxon>
        <taxon>Actinopterygii</taxon>
        <taxon>Neopterygii</taxon>
        <taxon>Teleostei</taxon>
        <taxon>Ostariophysi</taxon>
        <taxon>Cypriniformes</taxon>
        <taxon>Cyprinidae</taxon>
        <taxon>Cyprininae</taxon>
        <taxon>Cyprinus</taxon>
    </lineage>
</organism>
<proteinExistence type="predicted"/>
<accession>A0A8C1MX27</accession>
<dbReference type="Pfam" id="PF00048">
    <property type="entry name" value="IL8"/>
    <property type="match status" value="1"/>
</dbReference>
<evidence type="ECO:0000256" key="1">
    <source>
        <dbReference type="ARBA" id="ARBA00022514"/>
    </source>
</evidence>
<keyword evidence="1" id="KW-0202">Cytokine</keyword>
<dbReference type="InterPro" id="IPR036048">
    <property type="entry name" value="Interleukin_8-like_sf"/>
</dbReference>
<dbReference type="SUPFAM" id="SSF54117">
    <property type="entry name" value="Interleukin 8-like chemokines"/>
    <property type="match status" value="1"/>
</dbReference>
<sequence length="123" mass="13915">MNESVKGTDCLQKSFAGIFILSRKVAFMSTALLLFTRHIVDLAFVPGYPPPSCCVTPVETIPRRILQLVSRCEIQRRYGACRIDALILHIRNRPICAHPKLLKKLKKIHQSQTGLNDKQEMNG</sequence>
<reference evidence="3" key="1">
    <citation type="submission" date="2025-08" db="UniProtKB">
        <authorList>
            <consortium name="Ensembl"/>
        </authorList>
    </citation>
    <scope>IDENTIFICATION</scope>
</reference>
<dbReference type="Ensembl" id="ENSCCRT00010091170.1">
    <property type="protein sequence ID" value="ENSCCRP00010082170.1"/>
    <property type="gene ID" value="ENSCCRG00010035923.1"/>
</dbReference>
<dbReference type="InterPro" id="IPR001811">
    <property type="entry name" value="Chemokine_IL8-like_dom"/>
</dbReference>
<evidence type="ECO:0000313" key="4">
    <source>
        <dbReference type="Proteomes" id="UP000694427"/>
    </source>
</evidence>
<dbReference type="Proteomes" id="UP000694427">
    <property type="component" value="Unplaced"/>
</dbReference>
<protein>
    <recommendedName>
        <fullName evidence="2">Chemokine interleukin-8-like domain-containing protein</fullName>
    </recommendedName>
</protein>
<dbReference type="GO" id="GO:0008009">
    <property type="term" value="F:chemokine activity"/>
    <property type="evidence" value="ECO:0007669"/>
    <property type="project" value="InterPro"/>
</dbReference>
<feature type="domain" description="Chemokine interleukin-8-like" evidence="2">
    <location>
        <begin position="52"/>
        <end position="101"/>
    </location>
</feature>
<name>A0A8C1MX27_CYPCA</name>
<evidence type="ECO:0000259" key="2">
    <source>
        <dbReference type="Pfam" id="PF00048"/>
    </source>
</evidence>
<keyword evidence="4" id="KW-1185">Reference proteome</keyword>
<dbReference type="Gene3D" id="2.40.50.40">
    <property type="match status" value="1"/>
</dbReference>
<reference evidence="3" key="2">
    <citation type="submission" date="2025-09" db="UniProtKB">
        <authorList>
            <consortium name="Ensembl"/>
        </authorList>
    </citation>
    <scope>IDENTIFICATION</scope>
</reference>
<evidence type="ECO:0000313" key="3">
    <source>
        <dbReference type="Ensembl" id="ENSCCRP00010082170.1"/>
    </source>
</evidence>
<dbReference type="AlphaFoldDB" id="A0A8C1MX27"/>